<accession>A0AAV7NFG5</accession>
<reference evidence="1" key="1">
    <citation type="journal article" date="2022" name="bioRxiv">
        <title>Sequencing and chromosome-scale assembly of the giantPleurodeles waltlgenome.</title>
        <authorList>
            <person name="Brown T."/>
            <person name="Elewa A."/>
            <person name="Iarovenko S."/>
            <person name="Subramanian E."/>
            <person name="Araus A.J."/>
            <person name="Petzold A."/>
            <person name="Susuki M."/>
            <person name="Suzuki K.-i.T."/>
            <person name="Hayashi T."/>
            <person name="Toyoda A."/>
            <person name="Oliveira C."/>
            <person name="Osipova E."/>
            <person name="Leigh N.D."/>
            <person name="Simon A."/>
            <person name="Yun M.H."/>
        </authorList>
    </citation>
    <scope>NUCLEOTIDE SEQUENCE</scope>
    <source>
        <strain evidence="1">20211129_DDA</strain>
        <tissue evidence="1">Liver</tissue>
    </source>
</reference>
<dbReference type="Gene3D" id="3.60.10.10">
    <property type="entry name" value="Endonuclease/exonuclease/phosphatase"/>
    <property type="match status" value="1"/>
</dbReference>
<dbReference type="AlphaFoldDB" id="A0AAV7NFG5"/>
<dbReference type="InterPro" id="IPR036691">
    <property type="entry name" value="Endo/exonu/phosph_ase_sf"/>
</dbReference>
<sequence>MTGSSLGGILGQLHLSPDTWILMAGDFNCVLNAELDRNPSCLGSKPKTPAALRMLQEGLGLIDLWRSRNPTDRAYSCYSPAANPYSHLDYVFTQASKAHNISGAQYLGTYLSDHSPLLVTYSHHAPLPPIPLRHLYVPALKDPVFRDQIEHGLIKYFRDNWGSIEERTLEWDAMKIVVRGICISVSKGIRHDMEKELTLQESKLADFEISLLTGSMEKLELNTQRQKVGELWDRLDKHNPSVGWGQWNQKGNKSGCLLTRIIRTEHQPQPILEMQVEQGKLVHTQQAINKIFAAHLQRVYTDDQGVGADQGLHNYMQMVPLLRLTPEARAPLGALIHRSKLLEAIGALKSPGLDGFPAEFYHNFSEICGR</sequence>
<dbReference type="SUPFAM" id="SSF56219">
    <property type="entry name" value="DNase I-like"/>
    <property type="match status" value="1"/>
</dbReference>
<proteinExistence type="predicted"/>
<dbReference type="EMBL" id="JANPWB010000012">
    <property type="protein sequence ID" value="KAJ1113088.1"/>
    <property type="molecule type" value="Genomic_DNA"/>
</dbReference>
<evidence type="ECO:0008006" key="3">
    <source>
        <dbReference type="Google" id="ProtNLM"/>
    </source>
</evidence>
<evidence type="ECO:0000313" key="1">
    <source>
        <dbReference type="EMBL" id="KAJ1113088.1"/>
    </source>
</evidence>
<organism evidence="1 2">
    <name type="scientific">Pleurodeles waltl</name>
    <name type="common">Iberian ribbed newt</name>
    <dbReference type="NCBI Taxonomy" id="8319"/>
    <lineage>
        <taxon>Eukaryota</taxon>
        <taxon>Metazoa</taxon>
        <taxon>Chordata</taxon>
        <taxon>Craniata</taxon>
        <taxon>Vertebrata</taxon>
        <taxon>Euteleostomi</taxon>
        <taxon>Amphibia</taxon>
        <taxon>Batrachia</taxon>
        <taxon>Caudata</taxon>
        <taxon>Salamandroidea</taxon>
        <taxon>Salamandridae</taxon>
        <taxon>Pleurodelinae</taxon>
        <taxon>Pleurodeles</taxon>
    </lineage>
</organism>
<name>A0AAV7NFG5_PLEWA</name>
<evidence type="ECO:0000313" key="2">
    <source>
        <dbReference type="Proteomes" id="UP001066276"/>
    </source>
</evidence>
<keyword evidence="2" id="KW-1185">Reference proteome</keyword>
<dbReference type="Proteomes" id="UP001066276">
    <property type="component" value="Chromosome 8"/>
</dbReference>
<protein>
    <recommendedName>
        <fullName evidence="3">Endonuclease/exonuclease/phosphatase domain-containing protein</fullName>
    </recommendedName>
</protein>
<gene>
    <name evidence="1" type="ORF">NDU88_001345</name>
</gene>
<comment type="caution">
    <text evidence="1">The sequence shown here is derived from an EMBL/GenBank/DDBJ whole genome shotgun (WGS) entry which is preliminary data.</text>
</comment>